<dbReference type="PANTHER" id="PTHR43420">
    <property type="entry name" value="ACETYLTRANSFERASE"/>
    <property type="match status" value="1"/>
</dbReference>
<evidence type="ECO:0000256" key="1">
    <source>
        <dbReference type="ARBA" id="ARBA00022679"/>
    </source>
</evidence>
<dbReference type="Proteomes" id="UP000321562">
    <property type="component" value="Unassembled WGS sequence"/>
</dbReference>
<reference evidence="4 5" key="1">
    <citation type="submission" date="2019-08" db="EMBL/GenBank/DDBJ databases">
        <authorList>
            <person name="Ye J."/>
        </authorList>
    </citation>
    <scope>NUCLEOTIDE SEQUENCE [LARGE SCALE GENOMIC DNA]</scope>
    <source>
        <strain evidence="4 5">TK008</strain>
    </source>
</reference>
<keyword evidence="5" id="KW-1185">Reference proteome</keyword>
<dbReference type="EMBL" id="VOPL01000004">
    <property type="protein sequence ID" value="TXB68791.1"/>
    <property type="molecule type" value="Genomic_DNA"/>
</dbReference>
<gene>
    <name evidence="4" type="ORF">FQV27_10765</name>
</gene>
<accession>A0A5C6S4P6</accession>
<dbReference type="SUPFAM" id="SSF55729">
    <property type="entry name" value="Acyl-CoA N-acyltransferases (Nat)"/>
    <property type="match status" value="1"/>
</dbReference>
<dbReference type="PROSITE" id="PS51186">
    <property type="entry name" value="GNAT"/>
    <property type="match status" value="1"/>
</dbReference>
<dbReference type="Pfam" id="PF00583">
    <property type="entry name" value="Acetyltransf_1"/>
    <property type="match status" value="1"/>
</dbReference>
<evidence type="ECO:0000313" key="5">
    <source>
        <dbReference type="Proteomes" id="UP000321562"/>
    </source>
</evidence>
<dbReference type="AlphaFoldDB" id="A0A5C6S4P6"/>
<evidence type="ECO:0000259" key="3">
    <source>
        <dbReference type="PROSITE" id="PS51186"/>
    </source>
</evidence>
<dbReference type="InterPro" id="IPR016181">
    <property type="entry name" value="Acyl_CoA_acyltransferase"/>
</dbReference>
<dbReference type="GO" id="GO:0016747">
    <property type="term" value="F:acyltransferase activity, transferring groups other than amino-acyl groups"/>
    <property type="evidence" value="ECO:0007669"/>
    <property type="project" value="InterPro"/>
</dbReference>
<dbReference type="InterPro" id="IPR050680">
    <property type="entry name" value="YpeA/RimI_acetyltransf"/>
</dbReference>
<feature type="domain" description="N-acetyltransferase" evidence="3">
    <location>
        <begin position="110"/>
        <end position="242"/>
    </location>
</feature>
<organism evidence="4 5">
    <name type="scientific">Paracoccus aurantiacus</name>
    <dbReference type="NCBI Taxonomy" id="2599412"/>
    <lineage>
        <taxon>Bacteria</taxon>
        <taxon>Pseudomonadati</taxon>
        <taxon>Pseudomonadota</taxon>
        <taxon>Alphaproteobacteria</taxon>
        <taxon>Rhodobacterales</taxon>
        <taxon>Paracoccaceae</taxon>
        <taxon>Paracoccus</taxon>
    </lineage>
</organism>
<protein>
    <submittedName>
        <fullName evidence="4">GNAT family N-acetyltransferase</fullName>
    </submittedName>
</protein>
<evidence type="ECO:0000313" key="4">
    <source>
        <dbReference type="EMBL" id="TXB68791.1"/>
    </source>
</evidence>
<comment type="caution">
    <text evidence="4">The sequence shown here is derived from an EMBL/GenBank/DDBJ whole genome shotgun (WGS) entry which is preliminary data.</text>
</comment>
<keyword evidence="1 4" id="KW-0808">Transferase</keyword>
<sequence>MAADTPLDRTFEASWPAAEYAVAGAFRIGRGEGGGMRVSSARLVSTEWNMDDIGQAIEIQRSWGQPPAFRLSEGQGIEAEDLRAALQSRGFRRHTPTRLLCADLGALTDTPVPRVTCFAVWPPLAIQRELWTEQGIGAARQAIMARVTLPKVALLGRIEDRAAAVGFVAAGESLAILHALEVLPSLRRKGLARWMLREAAFWAAGQGCDTLALAVTSENAPALSLYDEMGFRDIGGYSYFVH</sequence>
<dbReference type="OrthoDB" id="7301318at2"/>
<proteinExistence type="predicted"/>
<evidence type="ECO:0000256" key="2">
    <source>
        <dbReference type="ARBA" id="ARBA00023315"/>
    </source>
</evidence>
<dbReference type="CDD" id="cd04301">
    <property type="entry name" value="NAT_SF"/>
    <property type="match status" value="1"/>
</dbReference>
<dbReference type="InterPro" id="IPR000182">
    <property type="entry name" value="GNAT_dom"/>
</dbReference>
<keyword evidence="2" id="KW-0012">Acyltransferase</keyword>
<name>A0A5C6S4P6_9RHOB</name>
<dbReference type="Gene3D" id="3.40.630.30">
    <property type="match status" value="1"/>
</dbReference>